<proteinExistence type="predicted"/>
<reference evidence="2 3" key="1">
    <citation type="submission" date="2016-05" db="EMBL/GenBank/DDBJ databases">
        <title>Single-cell genome of chain-forming Candidatus Thiomargarita nelsonii and comparison to other large sulfur-oxidizing bacteria.</title>
        <authorList>
            <person name="Winkel M."/>
            <person name="Salman V."/>
            <person name="Woyke T."/>
            <person name="Schulz-Vogt H."/>
            <person name="Richter M."/>
            <person name="Flood B."/>
            <person name="Bailey J."/>
            <person name="Amann R."/>
            <person name="Mussmann M."/>
        </authorList>
    </citation>
    <scope>NUCLEOTIDE SEQUENCE [LARGE SCALE GENOMIC DNA]</scope>
    <source>
        <strain evidence="2 3">THI036</strain>
    </source>
</reference>
<dbReference type="EMBL" id="LUTY01000959">
    <property type="protein sequence ID" value="OAD22414.1"/>
    <property type="molecule type" value="Genomic_DNA"/>
</dbReference>
<dbReference type="InterPro" id="IPR000873">
    <property type="entry name" value="AMP-dep_synth/lig_dom"/>
</dbReference>
<feature type="non-terminal residue" evidence="2">
    <location>
        <position position="63"/>
    </location>
</feature>
<dbReference type="Proteomes" id="UP000076962">
    <property type="component" value="Unassembled WGS sequence"/>
</dbReference>
<organism evidence="2 3">
    <name type="scientific">Candidatus Thiomargarita nelsonii</name>
    <dbReference type="NCBI Taxonomy" id="1003181"/>
    <lineage>
        <taxon>Bacteria</taxon>
        <taxon>Pseudomonadati</taxon>
        <taxon>Pseudomonadota</taxon>
        <taxon>Gammaproteobacteria</taxon>
        <taxon>Thiotrichales</taxon>
        <taxon>Thiotrichaceae</taxon>
        <taxon>Thiomargarita</taxon>
    </lineage>
</organism>
<keyword evidence="3" id="KW-1185">Reference proteome</keyword>
<comment type="caution">
    <text evidence="2">The sequence shown here is derived from an EMBL/GenBank/DDBJ whole genome shotgun (WGS) entry which is preliminary data.</text>
</comment>
<dbReference type="Gene3D" id="3.40.50.980">
    <property type="match status" value="1"/>
</dbReference>
<gene>
    <name evidence="2" type="ORF">THIOM_001781</name>
</gene>
<accession>A0A176S394</accession>
<name>A0A176S394_9GAMM</name>
<feature type="domain" description="AMP-dependent synthetase/ligase" evidence="1">
    <location>
        <begin position="11"/>
        <end position="63"/>
    </location>
</feature>
<evidence type="ECO:0000313" key="3">
    <source>
        <dbReference type="Proteomes" id="UP000076962"/>
    </source>
</evidence>
<dbReference type="Pfam" id="PF00501">
    <property type="entry name" value="AMP-binding"/>
    <property type="match status" value="1"/>
</dbReference>
<protein>
    <recommendedName>
        <fullName evidence="1">AMP-dependent synthetase/ligase domain-containing protein</fullName>
    </recommendedName>
</protein>
<evidence type="ECO:0000313" key="2">
    <source>
        <dbReference type="EMBL" id="OAD22414.1"/>
    </source>
</evidence>
<dbReference type="AlphaFoldDB" id="A0A176S394"/>
<dbReference type="SUPFAM" id="SSF56801">
    <property type="entry name" value="Acetyl-CoA synthetase-like"/>
    <property type="match status" value="1"/>
</dbReference>
<sequence length="63" mass="6903">MPNLCLNKLLAAQLNRNPEAIAITAPGRTPLTYRQLNHHINHVVATLNTLGVGRNDRIAIVLP</sequence>
<evidence type="ECO:0000259" key="1">
    <source>
        <dbReference type="Pfam" id="PF00501"/>
    </source>
</evidence>